<reference evidence="1" key="1">
    <citation type="journal article" date="2018" name="PLoS Negl. Trop. Dis.">
        <title>Sialome diversity of ticks revealed by RNAseq of single tick salivary glands.</title>
        <authorList>
            <person name="Perner J."/>
            <person name="Kropackova S."/>
            <person name="Kopacek P."/>
            <person name="Ribeiro J.M."/>
        </authorList>
    </citation>
    <scope>NUCLEOTIDE SEQUENCE</scope>
    <source>
        <strain evidence="1">Siblings of single egg batch collected in Ceske Budejovice</strain>
        <tissue evidence="1">Salivary glands</tissue>
    </source>
</reference>
<organism evidence="1">
    <name type="scientific">Ixodes ricinus</name>
    <name type="common">Common tick</name>
    <name type="synonym">Acarus ricinus</name>
    <dbReference type="NCBI Taxonomy" id="34613"/>
    <lineage>
        <taxon>Eukaryota</taxon>
        <taxon>Metazoa</taxon>
        <taxon>Ecdysozoa</taxon>
        <taxon>Arthropoda</taxon>
        <taxon>Chelicerata</taxon>
        <taxon>Arachnida</taxon>
        <taxon>Acari</taxon>
        <taxon>Parasitiformes</taxon>
        <taxon>Ixodida</taxon>
        <taxon>Ixodoidea</taxon>
        <taxon>Ixodidae</taxon>
        <taxon>Ixodinae</taxon>
        <taxon>Ixodes</taxon>
    </lineage>
</organism>
<dbReference type="AlphaFoldDB" id="A0A147BDK0"/>
<dbReference type="PRINTS" id="PR01345">
    <property type="entry name" value="CERVTRCPTASE"/>
</dbReference>
<protein>
    <recommendedName>
        <fullName evidence="2">Reverse transcriptase domain-containing protein</fullName>
    </recommendedName>
</protein>
<dbReference type="PANTHER" id="PTHR33332">
    <property type="entry name" value="REVERSE TRANSCRIPTASE DOMAIN-CONTAINING PROTEIN"/>
    <property type="match status" value="1"/>
</dbReference>
<accession>A0A147BDK0</accession>
<dbReference type="EMBL" id="GEGO01006862">
    <property type="protein sequence ID" value="JAR88542.1"/>
    <property type="molecule type" value="Transcribed_RNA"/>
</dbReference>
<sequence>YADDTTLAMCIRSPDDLATMQAHLDKLAVWSAANHLRVSHDKCAVMRFSSARKVQTPHYTLGGLLLPPVQELNILGVSFTTSLDFSGYVARVVSRSRRLLGFASRFSRRFGQETLKTLYTAVVLPRLEYRSSIWSPHQIHLTERLESVHRRATRTLACHDHSSDYNERLRSLGWHRLSHRRTVARVRLFAVAPGPSLAGSYLASVPRISSRTGCPIPLRARTRRQEASLFPSAVSSYLSLPEHTRLPLPRTGDKLRDFSRTVSLALQAQ</sequence>
<proteinExistence type="predicted"/>
<name>A0A147BDK0_IXORI</name>
<feature type="non-terminal residue" evidence="1">
    <location>
        <position position="1"/>
    </location>
</feature>
<evidence type="ECO:0000313" key="1">
    <source>
        <dbReference type="EMBL" id="JAR88542.1"/>
    </source>
</evidence>
<evidence type="ECO:0008006" key="2">
    <source>
        <dbReference type="Google" id="ProtNLM"/>
    </source>
</evidence>